<dbReference type="InterPro" id="IPR036388">
    <property type="entry name" value="WH-like_DNA-bd_sf"/>
</dbReference>
<dbReference type="PROSITE" id="PS50110">
    <property type="entry name" value="RESPONSE_REGULATORY"/>
    <property type="match status" value="1"/>
</dbReference>
<dbReference type="InterPro" id="IPR005561">
    <property type="entry name" value="ANTAR"/>
</dbReference>
<organism evidence="4 5">
    <name type="scientific">Steroidobacter flavus</name>
    <dbReference type="NCBI Taxonomy" id="1842136"/>
    <lineage>
        <taxon>Bacteria</taxon>
        <taxon>Pseudomonadati</taxon>
        <taxon>Pseudomonadota</taxon>
        <taxon>Gammaproteobacteria</taxon>
        <taxon>Steroidobacterales</taxon>
        <taxon>Steroidobacteraceae</taxon>
        <taxon>Steroidobacter</taxon>
    </lineage>
</organism>
<feature type="modified residue" description="4-aspartylphosphate" evidence="1">
    <location>
        <position position="63"/>
    </location>
</feature>
<dbReference type="Gene3D" id="1.10.10.10">
    <property type="entry name" value="Winged helix-like DNA-binding domain superfamily/Winged helix DNA-binding domain"/>
    <property type="match status" value="1"/>
</dbReference>
<dbReference type="Proteomes" id="UP001595904">
    <property type="component" value="Unassembled WGS sequence"/>
</dbReference>
<protein>
    <submittedName>
        <fullName evidence="4">ANTAR domain-containing response regulator</fullName>
    </submittedName>
</protein>
<comment type="caution">
    <text evidence="4">The sequence shown here is derived from an EMBL/GenBank/DDBJ whole genome shotgun (WGS) entry which is preliminary data.</text>
</comment>
<dbReference type="EMBL" id="JBHSDU010000014">
    <property type="protein sequence ID" value="MFC4312102.1"/>
    <property type="molecule type" value="Genomic_DNA"/>
</dbReference>
<accession>A0ABV8SYP4</accession>
<dbReference type="PIRSF" id="PIRSF036382">
    <property type="entry name" value="RR_antiterm"/>
    <property type="match status" value="1"/>
</dbReference>
<dbReference type="PANTHER" id="PTHR43367">
    <property type="match status" value="1"/>
</dbReference>
<dbReference type="Pfam" id="PF03861">
    <property type="entry name" value="ANTAR"/>
    <property type="match status" value="1"/>
</dbReference>
<name>A0ABV8SYP4_9GAMM</name>
<keyword evidence="5" id="KW-1185">Reference proteome</keyword>
<dbReference type="InterPro" id="IPR011006">
    <property type="entry name" value="CheY-like_superfamily"/>
</dbReference>
<reference evidence="5" key="1">
    <citation type="journal article" date="2019" name="Int. J. Syst. Evol. Microbiol.">
        <title>The Global Catalogue of Microorganisms (GCM) 10K type strain sequencing project: providing services to taxonomists for standard genome sequencing and annotation.</title>
        <authorList>
            <consortium name="The Broad Institute Genomics Platform"/>
            <consortium name="The Broad Institute Genome Sequencing Center for Infectious Disease"/>
            <person name="Wu L."/>
            <person name="Ma J."/>
        </authorList>
    </citation>
    <scope>NUCLEOTIDE SEQUENCE [LARGE SCALE GENOMIC DNA]</scope>
    <source>
        <strain evidence="5">CGMCC 1.10759</strain>
    </source>
</reference>
<dbReference type="SMART" id="SM00448">
    <property type="entry name" value="REC"/>
    <property type="match status" value="1"/>
</dbReference>
<gene>
    <name evidence="4" type="ORF">ACFPN2_23680</name>
</gene>
<evidence type="ECO:0000259" key="2">
    <source>
        <dbReference type="PROSITE" id="PS50110"/>
    </source>
</evidence>
<feature type="domain" description="ANTAR" evidence="3">
    <location>
        <begin position="133"/>
        <end position="194"/>
    </location>
</feature>
<dbReference type="Gene3D" id="3.40.50.2300">
    <property type="match status" value="1"/>
</dbReference>
<dbReference type="Pfam" id="PF00072">
    <property type="entry name" value="Response_reg"/>
    <property type="match status" value="1"/>
</dbReference>
<dbReference type="RefSeq" id="WP_380601202.1">
    <property type="nucleotide sequence ID" value="NZ_JBHSDU010000014.1"/>
</dbReference>
<dbReference type="SMART" id="SM01012">
    <property type="entry name" value="ANTAR"/>
    <property type="match status" value="1"/>
</dbReference>
<dbReference type="PROSITE" id="PS50921">
    <property type="entry name" value="ANTAR"/>
    <property type="match status" value="1"/>
</dbReference>
<feature type="domain" description="Response regulatory" evidence="2">
    <location>
        <begin position="13"/>
        <end position="127"/>
    </location>
</feature>
<sequence>MPDARPKTEASLRVLIVDQNVMRASILEEGLREAGYHNVTVLREMHNLMRRIVDIDPEVIVIDLENPNRDVLEQMFQVSRVVRRPIAMFVDRSDTDMIEAAVDAGVGSYVVDGLKKERVKAVLDMAISRFHAFNKLREELDSARQALDERKIVERAKGILMKQRGMSEEAAYALLRKAAMNENRRISEVAQSVVTASSLLK</sequence>
<evidence type="ECO:0000259" key="3">
    <source>
        <dbReference type="PROSITE" id="PS50921"/>
    </source>
</evidence>
<proteinExistence type="predicted"/>
<dbReference type="PANTHER" id="PTHR43367:SF1">
    <property type="entry name" value="TWO-COMPONENT RESPONSE REGULATOR-LIKE APRR6-RELATED"/>
    <property type="match status" value="1"/>
</dbReference>
<dbReference type="InterPro" id="IPR008327">
    <property type="entry name" value="Sig_transdc_resp-reg_antiterm"/>
</dbReference>
<dbReference type="SUPFAM" id="SSF52172">
    <property type="entry name" value="CheY-like"/>
    <property type="match status" value="1"/>
</dbReference>
<dbReference type="InterPro" id="IPR001789">
    <property type="entry name" value="Sig_transdc_resp-reg_receiver"/>
</dbReference>
<keyword evidence="1" id="KW-0597">Phosphoprotein</keyword>
<evidence type="ECO:0000313" key="4">
    <source>
        <dbReference type="EMBL" id="MFC4312102.1"/>
    </source>
</evidence>
<evidence type="ECO:0000313" key="5">
    <source>
        <dbReference type="Proteomes" id="UP001595904"/>
    </source>
</evidence>
<evidence type="ECO:0000256" key="1">
    <source>
        <dbReference type="PROSITE-ProRule" id="PRU00169"/>
    </source>
</evidence>